<keyword evidence="1" id="KW-0862">Zinc</keyword>
<sequence length="2714" mass="298908">MGTDPDGLWFSTDFTAGDIAVLTDAGVQFEQYVFFDTVDHMRTCPFNAEWSVIDAIQDAMHRSRAGPIGRIRILNTPFAALPRLQIVLEPAGIAPDWVVLPIDARGSSGVFCCVQAPFAATGFAHVYQATQACPAIPEAAHRLVARGLWHLHRGDGTDVQPMDASVLDRDATLILEPGRPDRTVVLGSSSSSTNMDTPSSSTTASSGEGPLDRSTPFCTFFRTVEQEEDIQVAFHAAGHHPWQWAFSKLVTPEMLAQHAARRLYDTTGHAAWKIIFMPSQPIVHGVHLHVLVVPIGSADKVFLFDTRRIFGHDIRNLHLLQADASDADARSGVVTAAYDCLLRVGLAEQNWSFHVTALSNAALAVPSMDGLTSAVEDTLHVISQRTLARLGVPSSTTVGFIFETTLEGEGELHVVLHQLTQQAIAQNAMPAGYSIAASLTQPAARAAQRELLFFAVPPKPDPVFSFVWVDLLNVRALYANAHRWDGPRQMHDGDLVAASFARQAPDSRAPDTIAHSLYGMHAACIPLPLPTGINRRSHPALNLETDSIFHWESSISARLRSLGFSRGRTYFVVVGPGIAHTASVGTDRPTLEAVADWVETWLGGRVPPMRLYDARAQHKGRWVFVAVPGFNDPQDKFVAINTQLADLAAYLIPHGASPDEMACIAPFEQALQGRPRVGMAYYAPFWNAAYPAQAPSTASGRESLSQIDADSGTTQTTTQAILPSTSVTTTAVLSPPNRLFVSIVSGGTIACQELRQVNLVSLSRVIAELLYTHCERNSGRRHGVLRLVQALPRHSDTYAELLLIWHPLDFDIHVVIDCRALGGGLSHEATDPDADPAQLIRPEYRLEDIRIFINGIPHALFHGPLQDGDLIAVFRAVPNVPAVPRSAFFRKWPALGLLGLDIETPNLQHVPATPHALFAAFCQCTRDALDNHAIRLGHWIVPGRQAIVHNRNLGDILLYVQGRLPVGREQVVEALRLITTWQDIHEVTDTRHMSLDASVFVARDPFERRSVFHLIPVPYMPQMQLLWPTAPGLLASAHLLPAQPHLQVESTEQPLNGHVHTLRRRDLAEPSEGTSLVQIQRSSIAPRQRPRPPCADLKDDAPAGRVALCLQEFRLPSSPPFGPAEVGSSAPPPSHGKHAPEGLRQQVATPLGRRTIATSATGTPIALCKAVPETTTAEDVMHKAFKALSMPWLRFWNRNVTQIPQLPAEIAAYLSNLPPLRDAPARLHLFTDGSFGKLQGISNAGWAVVTVLETVDSAGQHLHLVGWQGGSTTEFAKHAVGADFSSYSAEVQAAIVACAWLVSVPPACSVCVWTDNSSVFKIINGTASPAATVVGRLSLPERLRCLAQLVGACGHSWEARWLPGHKGNPFNELADRVAKHKATEARPESCLPHAFWTIMKSPLLPWIWMLPNQPHDLPGLERLCSGLYEPPDPVPDECFPRNPVDQTVQLGQDKQATLELRLVSYNALSLLDSRDIVLQQMVDRKANIVGLQETRSRTATQCRGRHFFEFASAAKAGEGGCSLFFSKHVPYAKLNGTPLHFVAEHFRCVLADHRRIAVTITAPCLRAICVAAHAPHSGTPRAEIEKWWQELQSDIAPLAKGRECLCLFDANAQVGTVTDEAIGEHAASAETVAGTLFREWLNAFALFAPATFFDKDGACVPSCCEPTWTSHKGSKHRIDYIAVPRSWQDTALRPEVLVDFTTTTVDHWPVQLDCRQYLGTRQRLPAKNKVGLPSDADLVDEAPKHALLQAVLNLPCAAWEANIHKHTQSLYDAIAIAAQEAKRLFPKERKCRPFLSPLSRFWLECERALGKACRTLDRLNIRCTLGTIFRAWKRVAPFRTREGWSLAQVQQRRQRAICLRKHAQRKLKHSVVQDKAAFINWRFAGIHTAAQPFDAKAFFKAIASLRPRSKRVRKPFQPLIVDPSAAEDGSIELAQAQASHFAALEGGTPITPQAYVHDANARYAARVTEGHFELRDLPTLVGLERALRGAKNGKAPGPNAIPEWVWKLDVPAAARALYPIYLKTHIRLCEPVQFKSTCLIAMFKGKGALTCVANFRAIALMDGPGKHLRKGIRQDLINALPDNDLLQGGIPGSLLQAAHHVVRAYTSLAAHAQISSAVLFLDVASAYYRVLRQSFWEHELEDDVALCELLRRLNVAPESVHEVCSWISSTNLLQQAPAHTSRIIREFLAGTFFHMRGAPGVTSTAAGTRPGDSVADLLFALVQADFLRDAQNRLECDGLLEDPVQQRANLGGRLVSPVWADDTAMMFADADATRLLPRMQAALAHIHAGFIQRGMQPNYNRGKTELMMAFRGRGAPAMRRRIHVWNGGIIHFQDHHRHSVPVCCVRSYQHLGGRVEDKVTVLNDVVQHLASGMRQVRPLARPFLRNPRIPLASRRLCLQSLALSAASCTSATWDRMTRQESDTWRRGYVALHRLLAKDDRWTGAPSLPNEETVCRFFQSPSPCAFLRGQRLLHFGRCMPAQETLFALLKADFEFGAVSWLGLLQEDAAWLAQLTKVPSAILQDFPTGLLRWAVEAPAALRTAVRKALAAVHRDEHEPAWRAPKQHSAEGPANFQCSLCHRSFASQQRLSAHCFAQHKIRCEAAQRVSGSTCPVCYTQFWTHGRLCRHLQHDSLTCLARIVEHDYRSPGIGSPPKPDPCQTLPAVRLIGPPLPLAQPIAELAVQIVEDPDFAERIRQGWHSPAVARWLEATESTD</sequence>
<gene>
    <name evidence="5" type="ORF">SNAT2548_LOCUS28528</name>
</gene>
<dbReference type="InterPro" id="IPR002156">
    <property type="entry name" value="RNaseH_domain"/>
</dbReference>
<feature type="region of interest" description="Disordered" evidence="2">
    <location>
        <begin position="1065"/>
        <end position="1096"/>
    </location>
</feature>
<dbReference type="InterPro" id="IPR013087">
    <property type="entry name" value="Znf_C2H2_type"/>
</dbReference>
<dbReference type="InterPro" id="IPR036397">
    <property type="entry name" value="RNaseH_sf"/>
</dbReference>
<dbReference type="OrthoDB" id="447703at2759"/>
<reference evidence="5" key="1">
    <citation type="submission" date="2021-02" db="EMBL/GenBank/DDBJ databases">
        <authorList>
            <person name="Dougan E. K."/>
            <person name="Rhodes N."/>
            <person name="Thang M."/>
            <person name="Chan C."/>
        </authorList>
    </citation>
    <scope>NUCLEOTIDE SEQUENCE</scope>
</reference>
<feature type="domain" description="C2H2-type" evidence="3">
    <location>
        <begin position="2573"/>
        <end position="2596"/>
    </location>
</feature>
<comment type="caution">
    <text evidence="5">The sequence shown here is derived from an EMBL/GenBank/DDBJ whole genome shotgun (WGS) entry which is preliminary data.</text>
</comment>
<dbReference type="PANTHER" id="PTHR19446">
    <property type="entry name" value="REVERSE TRANSCRIPTASES"/>
    <property type="match status" value="1"/>
</dbReference>
<feature type="compositionally biased region" description="Low complexity" evidence="2">
    <location>
        <begin position="188"/>
        <end position="203"/>
    </location>
</feature>
<keyword evidence="1" id="KW-0479">Metal-binding</keyword>
<evidence type="ECO:0000313" key="5">
    <source>
        <dbReference type="EMBL" id="CAE7509439.1"/>
    </source>
</evidence>
<dbReference type="PROSITE" id="PS50879">
    <property type="entry name" value="RNASE_H_1"/>
    <property type="match status" value="1"/>
</dbReference>
<dbReference type="SUPFAM" id="SSF53098">
    <property type="entry name" value="Ribonuclease H-like"/>
    <property type="match status" value="1"/>
</dbReference>
<name>A0A812T444_9DINO</name>
<dbReference type="Gene3D" id="3.30.420.10">
    <property type="entry name" value="Ribonuclease H-like superfamily/Ribonuclease H"/>
    <property type="match status" value="1"/>
</dbReference>
<evidence type="ECO:0000256" key="2">
    <source>
        <dbReference type="SAM" id="MobiDB-lite"/>
    </source>
</evidence>
<dbReference type="InterPro" id="IPR036691">
    <property type="entry name" value="Endo/exonu/phosph_ase_sf"/>
</dbReference>
<evidence type="ECO:0000256" key="1">
    <source>
        <dbReference type="PROSITE-ProRule" id="PRU00042"/>
    </source>
</evidence>
<evidence type="ECO:0008006" key="7">
    <source>
        <dbReference type="Google" id="ProtNLM"/>
    </source>
</evidence>
<dbReference type="Proteomes" id="UP000604046">
    <property type="component" value="Unassembled WGS sequence"/>
</dbReference>
<feature type="region of interest" description="Disordered" evidence="2">
    <location>
        <begin position="697"/>
        <end position="716"/>
    </location>
</feature>
<organism evidence="5 6">
    <name type="scientific">Symbiodinium natans</name>
    <dbReference type="NCBI Taxonomy" id="878477"/>
    <lineage>
        <taxon>Eukaryota</taxon>
        <taxon>Sar</taxon>
        <taxon>Alveolata</taxon>
        <taxon>Dinophyceae</taxon>
        <taxon>Suessiales</taxon>
        <taxon>Symbiodiniaceae</taxon>
        <taxon>Symbiodinium</taxon>
    </lineage>
</organism>
<dbReference type="PROSITE" id="PS00028">
    <property type="entry name" value="ZINC_FINGER_C2H2_1"/>
    <property type="match status" value="1"/>
</dbReference>
<dbReference type="EMBL" id="CAJNDS010002520">
    <property type="protein sequence ID" value="CAE7509439.1"/>
    <property type="molecule type" value="Genomic_DNA"/>
</dbReference>
<keyword evidence="1" id="KW-0863">Zinc-finger</keyword>
<dbReference type="GO" id="GO:0008270">
    <property type="term" value="F:zinc ion binding"/>
    <property type="evidence" value="ECO:0007669"/>
    <property type="project" value="UniProtKB-KW"/>
</dbReference>
<dbReference type="GO" id="GO:0004523">
    <property type="term" value="F:RNA-DNA hybrid ribonuclease activity"/>
    <property type="evidence" value="ECO:0007669"/>
    <property type="project" value="InterPro"/>
</dbReference>
<proteinExistence type="predicted"/>
<feature type="region of interest" description="Disordered" evidence="2">
    <location>
        <begin position="1120"/>
        <end position="1140"/>
    </location>
</feature>
<protein>
    <recommendedName>
        <fullName evidence="7">RNase H type-1 domain-containing protein</fullName>
    </recommendedName>
</protein>
<keyword evidence="6" id="KW-1185">Reference proteome</keyword>
<accession>A0A812T444</accession>
<evidence type="ECO:0000259" key="3">
    <source>
        <dbReference type="PROSITE" id="PS50157"/>
    </source>
</evidence>
<dbReference type="InterPro" id="IPR012337">
    <property type="entry name" value="RNaseH-like_sf"/>
</dbReference>
<feature type="compositionally biased region" description="Polar residues" evidence="2">
    <location>
        <begin position="1072"/>
        <end position="1085"/>
    </location>
</feature>
<dbReference type="PROSITE" id="PS50157">
    <property type="entry name" value="ZINC_FINGER_C2H2_2"/>
    <property type="match status" value="1"/>
</dbReference>
<dbReference type="Gene3D" id="3.60.10.10">
    <property type="entry name" value="Endonuclease/exonuclease/phosphatase"/>
    <property type="match status" value="1"/>
</dbReference>
<dbReference type="GO" id="GO:0003676">
    <property type="term" value="F:nucleic acid binding"/>
    <property type="evidence" value="ECO:0007669"/>
    <property type="project" value="InterPro"/>
</dbReference>
<dbReference type="SUPFAM" id="SSF56219">
    <property type="entry name" value="DNase I-like"/>
    <property type="match status" value="1"/>
</dbReference>
<feature type="region of interest" description="Disordered" evidence="2">
    <location>
        <begin position="184"/>
        <end position="211"/>
    </location>
</feature>
<dbReference type="SMART" id="SM00355">
    <property type="entry name" value="ZnF_C2H2"/>
    <property type="match status" value="2"/>
</dbReference>
<evidence type="ECO:0000259" key="4">
    <source>
        <dbReference type="PROSITE" id="PS50879"/>
    </source>
</evidence>
<evidence type="ECO:0000313" key="6">
    <source>
        <dbReference type="Proteomes" id="UP000604046"/>
    </source>
</evidence>
<feature type="domain" description="RNase H type-1" evidence="4">
    <location>
        <begin position="1223"/>
        <end position="1383"/>
    </location>
</feature>